<evidence type="ECO:0000313" key="2">
    <source>
        <dbReference type="Proteomes" id="UP000562124"/>
    </source>
</evidence>
<keyword evidence="2" id="KW-1185">Reference proteome</keyword>
<evidence type="ECO:0000313" key="1">
    <source>
        <dbReference type="EMBL" id="NMR20973.1"/>
    </source>
</evidence>
<reference evidence="1 2" key="1">
    <citation type="submission" date="2020-04" db="EMBL/GenBank/DDBJ databases">
        <title>Sequencing and Assembly of C. fimi.</title>
        <authorList>
            <person name="Ramsey A.R."/>
        </authorList>
    </citation>
    <scope>NUCLEOTIDE SEQUENCE [LARGE SCALE GENOMIC DNA]</scope>
    <source>
        <strain evidence="1 2">SB</strain>
    </source>
</reference>
<protein>
    <submittedName>
        <fullName evidence="1">Uncharacterized protein</fullName>
    </submittedName>
</protein>
<dbReference type="Proteomes" id="UP000562124">
    <property type="component" value="Unassembled WGS sequence"/>
</dbReference>
<name>A0A7Y0QIA1_CELFI</name>
<organism evidence="1 2">
    <name type="scientific">Cellulomonas fimi</name>
    <dbReference type="NCBI Taxonomy" id="1708"/>
    <lineage>
        <taxon>Bacteria</taxon>
        <taxon>Bacillati</taxon>
        <taxon>Actinomycetota</taxon>
        <taxon>Actinomycetes</taxon>
        <taxon>Micrococcales</taxon>
        <taxon>Cellulomonadaceae</taxon>
        <taxon>Cellulomonas</taxon>
    </lineage>
</organism>
<proteinExistence type="predicted"/>
<dbReference type="AlphaFoldDB" id="A0A7Y0QIA1"/>
<comment type="caution">
    <text evidence="1">The sequence shown here is derived from an EMBL/GenBank/DDBJ whole genome shotgun (WGS) entry which is preliminary data.</text>
</comment>
<gene>
    <name evidence="1" type="ORF">HIR71_12215</name>
</gene>
<accession>A0A7Y0QIA1</accession>
<sequence length="134" mass="14839">MWARASIRDGVATLRFAMDSYSARQIAMLVVTTIASWPGIDRRDVTRWYQYLSGGPAEGVLLEIAGMRDHELYVNSRYPNLDPSAVNDTATAILEHFGVRMSLGHIRGDALLMRAAGSRYPKPIEQGLVDQLCG</sequence>
<dbReference type="EMBL" id="JABCJJ010000020">
    <property type="protein sequence ID" value="NMR20973.1"/>
    <property type="molecule type" value="Genomic_DNA"/>
</dbReference>
<dbReference type="RefSeq" id="WP_169325348.1">
    <property type="nucleotide sequence ID" value="NZ_JABCJJ010000020.1"/>
</dbReference>